<proteinExistence type="predicted"/>
<gene>
    <name evidence="1" type="ORF">CEXT_634121</name>
</gene>
<evidence type="ECO:0000313" key="1">
    <source>
        <dbReference type="EMBL" id="GIY20121.1"/>
    </source>
</evidence>
<reference evidence="1 2" key="1">
    <citation type="submission" date="2021-06" db="EMBL/GenBank/DDBJ databases">
        <title>Caerostris extrusa draft genome.</title>
        <authorList>
            <person name="Kono N."/>
            <person name="Arakawa K."/>
        </authorList>
    </citation>
    <scope>NUCLEOTIDE SEQUENCE [LARGE SCALE GENOMIC DNA]</scope>
</reference>
<keyword evidence="2" id="KW-1185">Reference proteome</keyword>
<dbReference type="AlphaFoldDB" id="A0AAV4RHD3"/>
<protein>
    <submittedName>
        <fullName evidence="1">Uncharacterized protein</fullName>
    </submittedName>
</protein>
<accession>A0AAV4RHD3</accession>
<organism evidence="1 2">
    <name type="scientific">Caerostris extrusa</name>
    <name type="common">Bark spider</name>
    <name type="synonym">Caerostris bankana</name>
    <dbReference type="NCBI Taxonomy" id="172846"/>
    <lineage>
        <taxon>Eukaryota</taxon>
        <taxon>Metazoa</taxon>
        <taxon>Ecdysozoa</taxon>
        <taxon>Arthropoda</taxon>
        <taxon>Chelicerata</taxon>
        <taxon>Arachnida</taxon>
        <taxon>Araneae</taxon>
        <taxon>Araneomorphae</taxon>
        <taxon>Entelegynae</taxon>
        <taxon>Araneoidea</taxon>
        <taxon>Araneidae</taxon>
        <taxon>Caerostris</taxon>
    </lineage>
</organism>
<sequence>MSISVELYGNVRFISRNIDKEHKLISLKTKQLFDYMFDGLTFLTFVKKKPFGEDSIFRKEMNFPPNSRRLLNAMCYFLINILFPPPLHCESLLLSDYRRLLLGRG</sequence>
<evidence type="ECO:0000313" key="2">
    <source>
        <dbReference type="Proteomes" id="UP001054945"/>
    </source>
</evidence>
<dbReference type="Proteomes" id="UP001054945">
    <property type="component" value="Unassembled WGS sequence"/>
</dbReference>
<comment type="caution">
    <text evidence="1">The sequence shown here is derived from an EMBL/GenBank/DDBJ whole genome shotgun (WGS) entry which is preliminary data.</text>
</comment>
<dbReference type="EMBL" id="BPLR01007840">
    <property type="protein sequence ID" value="GIY20121.1"/>
    <property type="molecule type" value="Genomic_DNA"/>
</dbReference>
<name>A0AAV4RHD3_CAEEX</name>